<dbReference type="PANTHER" id="PTHR48090:SF3">
    <property type="entry name" value="UNDECAPRENYL-PHOSPHATE 4-DEOXY-4-FORMAMIDO-L-ARABINOSE TRANSFERASE"/>
    <property type="match status" value="1"/>
</dbReference>
<dbReference type="GO" id="GO:0009103">
    <property type="term" value="P:lipopolysaccharide biosynthetic process"/>
    <property type="evidence" value="ECO:0007669"/>
    <property type="project" value="UniProtKB-KW"/>
</dbReference>
<accession>X0WCE8</accession>
<dbReference type="InterPro" id="IPR001173">
    <property type="entry name" value="Glyco_trans_2-like"/>
</dbReference>
<organism evidence="9">
    <name type="scientific">marine sediment metagenome</name>
    <dbReference type="NCBI Taxonomy" id="412755"/>
    <lineage>
        <taxon>unclassified sequences</taxon>
        <taxon>metagenomes</taxon>
        <taxon>ecological metagenomes</taxon>
    </lineage>
</organism>
<dbReference type="Pfam" id="PF00535">
    <property type="entry name" value="Glycos_transf_2"/>
    <property type="match status" value="1"/>
</dbReference>
<dbReference type="SUPFAM" id="SSF53448">
    <property type="entry name" value="Nucleotide-diphospho-sugar transferases"/>
    <property type="match status" value="1"/>
</dbReference>
<dbReference type="InterPro" id="IPR029044">
    <property type="entry name" value="Nucleotide-diphossugar_trans"/>
</dbReference>
<dbReference type="Gene3D" id="3.90.550.10">
    <property type="entry name" value="Spore Coat Polysaccharide Biosynthesis Protein SpsA, Chain A"/>
    <property type="match status" value="1"/>
</dbReference>
<feature type="non-terminal residue" evidence="9">
    <location>
        <position position="234"/>
    </location>
</feature>
<keyword evidence="1" id="KW-1003">Cell membrane</keyword>
<keyword evidence="2" id="KW-0328">Glycosyltransferase</keyword>
<evidence type="ECO:0000256" key="1">
    <source>
        <dbReference type="ARBA" id="ARBA00022475"/>
    </source>
</evidence>
<evidence type="ECO:0000256" key="4">
    <source>
        <dbReference type="ARBA" id="ARBA00022692"/>
    </source>
</evidence>
<evidence type="ECO:0000256" key="3">
    <source>
        <dbReference type="ARBA" id="ARBA00022679"/>
    </source>
</evidence>
<keyword evidence="6" id="KW-1133">Transmembrane helix</keyword>
<protein>
    <recommendedName>
        <fullName evidence="8">Glycosyltransferase 2-like domain-containing protein</fullName>
    </recommendedName>
</protein>
<keyword evidence="7" id="KW-0472">Membrane</keyword>
<gene>
    <name evidence="9" type="ORF">S01H1_73237</name>
</gene>
<dbReference type="AlphaFoldDB" id="X0WCE8"/>
<evidence type="ECO:0000259" key="8">
    <source>
        <dbReference type="Pfam" id="PF00535"/>
    </source>
</evidence>
<proteinExistence type="predicted"/>
<keyword evidence="3" id="KW-0808">Transferase</keyword>
<dbReference type="GO" id="GO:0016757">
    <property type="term" value="F:glycosyltransferase activity"/>
    <property type="evidence" value="ECO:0007669"/>
    <property type="project" value="UniProtKB-KW"/>
</dbReference>
<dbReference type="CDD" id="cd04187">
    <property type="entry name" value="DPM1_like_bac"/>
    <property type="match status" value="1"/>
</dbReference>
<evidence type="ECO:0000313" key="9">
    <source>
        <dbReference type="EMBL" id="GAG28609.1"/>
    </source>
</evidence>
<dbReference type="EMBL" id="BARS01048921">
    <property type="protein sequence ID" value="GAG28609.1"/>
    <property type="molecule type" value="Genomic_DNA"/>
</dbReference>
<dbReference type="GO" id="GO:0005886">
    <property type="term" value="C:plasma membrane"/>
    <property type="evidence" value="ECO:0007669"/>
    <property type="project" value="TreeGrafter"/>
</dbReference>
<dbReference type="InterPro" id="IPR050256">
    <property type="entry name" value="Glycosyltransferase_2"/>
</dbReference>
<keyword evidence="4" id="KW-0812">Transmembrane</keyword>
<evidence type="ECO:0000256" key="2">
    <source>
        <dbReference type="ARBA" id="ARBA00022676"/>
    </source>
</evidence>
<name>X0WCE8_9ZZZZ</name>
<comment type="caution">
    <text evidence="9">The sequence shown here is derived from an EMBL/GenBank/DDBJ whole genome shotgun (WGS) entry which is preliminary data.</text>
</comment>
<dbReference type="PANTHER" id="PTHR48090">
    <property type="entry name" value="UNDECAPRENYL-PHOSPHATE 4-DEOXY-4-FORMAMIDO-L-ARABINOSE TRANSFERASE-RELATED"/>
    <property type="match status" value="1"/>
</dbReference>
<evidence type="ECO:0000256" key="7">
    <source>
        <dbReference type="ARBA" id="ARBA00023136"/>
    </source>
</evidence>
<keyword evidence="5" id="KW-0448">Lipopolysaccharide biosynthesis</keyword>
<sequence>MVLAHPVKPELSIIIPIKNERENIEELVRRIQAALTPLGRAFEIVYIDDGSTDGSYELIARLCQHTPELRLLKFDRNYGQTAALDAGFRHARGDTIVMMDGDLQNDPHDIPRLLERLQHTDVVCGYRVRRKDSWFRRVQSRFANAIRNWITHDSIIDTGCTLKAFHAHCLQNVKLHEGMHRFLPTLFHLEGFRVEQIPVNHFPRTHGKTKYSMTNRISKALKDLLAVRWMQKRS</sequence>
<feature type="domain" description="Glycosyltransferase 2-like" evidence="8">
    <location>
        <begin position="12"/>
        <end position="147"/>
    </location>
</feature>
<evidence type="ECO:0000256" key="6">
    <source>
        <dbReference type="ARBA" id="ARBA00022989"/>
    </source>
</evidence>
<reference evidence="9" key="1">
    <citation type="journal article" date="2014" name="Front. Microbiol.">
        <title>High frequency of phylogenetically diverse reductive dehalogenase-homologous genes in deep subseafloor sedimentary metagenomes.</title>
        <authorList>
            <person name="Kawai M."/>
            <person name="Futagami T."/>
            <person name="Toyoda A."/>
            <person name="Takaki Y."/>
            <person name="Nishi S."/>
            <person name="Hori S."/>
            <person name="Arai W."/>
            <person name="Tsubouchi T."/>
            <person name="Morono Y."/>
            <person name="Uchiyama I."/>
            <person name="Ito T."/>
            <person name="Fujiyama A."/>
            <person name="Inagaki F."/>
            <person name="Takami H."/>
        </authorList>
    </citation>
    <scope>NUCLEOTIDE SEQUENCE</scope>
    <source>
        <strain evidence="9">Expedition CK06-06</strain>
    </source>
</reference>
<evidence type="ECO:0000256" key="5">
    <source>
        <dbReference type="ARBA" id="ARBA00022985"/>
    </source>
</evidence>